<accession>A0A225E9T8</accession>
<evidence type="ECO:0000313" key="2">
    <source>
        <dbReference type="Proteomes" id="UP000214646"/>
    </source>
</evidence>
<proteinExistence type="predicted"/>
<protein>
    <submittedName>
        <fullName evidence="1">Uncharacterized protein</fullName>
    </submittedName>
</protein>
<dbReference type="Proteomes" id="UP000214646">
    <property type="component" value="Unassembled WGS sequence"/>
</dbReference>
<dbReference type="EMBL" id="NIDE01000002">
    <property type="protein sequence ID" value="OWK45187.1"/>
    <property type="molecule type" value="Genomic_DNA"/>
</dbReference>
<evidence type="ECO:0000313" key="1">
    <source>
        <dbReference type="EMBL" id="OWK45187.1"/>
    </source>
</evidence>
<organism evidence="1 2">
    <name type="scientific">Fimbriiglobus ruber</name>
    <dbReference type="NCBI Taxonomy" id="1908690"/>
    <lineage>
        <taxon>Bacteria</taxon>
        <taxon>Pseudomonadati</taxon>
        <taxon>Planctomycetota</taxon>
        <taxon>Planctomycetia</taxon>
        <taxon>Gemmatales</taxon>
        <taxon>Gemmataceae</taxon>
        <taxon>Fimbriiglobus</taxon>
    </lineage>
</organism>
<keyword evidence="2" id="KW-1185">Reference proteome</keyword>
<sequence>MICQDCGVEAETKHVSFHQNIGALVVRFPKSIEGACASLASTSTFGG</sequence>
<comment type="caution">
    <text evidence="1">The sequence shown here is derived from an EMBL/GenBank/DDBJ whole genome shotgun (WGS) entry which is preliminary data.</text>
</comment>
<name>A0A225E9T8_9BACT</name>
<reference evidence="2" key="1">
    <citation type="submission" date="2017-06" db="EMBL/GenBank/DDBJ databases">
        <title>Genome analysis of Fimbriiglobus ruber SP5, the first member of the order Planctomycetales with confirmed chitinolytic capability.</title>
        <authorList>
            <person name="Ravin N.V."/>
            <person name="Rakitin A.L."/>
            <person name="Ivanova A.A."/>
            <person name="Beletsky A.V."/>
            <person name="Kulichevskaya I.S."/>
            <person name="Mardanov A.V."/>
            <person name="Dedysh S.N."/>
        </authorList>
    </citation>
    <scope>NUCLEOTIDE SEQUENCE [LARGE SCALE GENOMIC DNA]</scope>
    <source>
        <strain evidence="2">SP5</strain>
    </source>
</reference>
<gene>
    <name evidence="1" type="ORF">FRUB_01518</name>
</gene>
<dbReference type="AlphaFoldDB" id="A0A225E9T8"/>